<gene>
    <name evidence="3" type="ORF">SAMN05660706_10491</name>
</gene>
<dbReference type="STRING" id="39060.SAMN05660706_10491"/>
<dbReference type="InterPro" id="IPR014729">
    <property type="entry name" value="Rossmann-like_a/b/a_fold"/>
</dbReference>
<reference evidence="4" key="1">
    <citation type="submission" date="2016-10" db="EMBL/GenBank/DDBJ databases">
        <authorList>
            <person name="Varghese N."/>
            <person name="Submissions S."/>
        </authorList>
    </citation>
    <scope>NUCLEOTIDE SEQUENCE [LARGE SCALE GENOMIC DNA]</scope>
    <source>
        <strain evidence="4">DSM 3669</strain>
    </source>
</reference>
<evidence type="ECO:0000259" key="2">
    <source>
        <dbReference type="Pfam" id="PF02540"/>
    </source>
</evidence>
<dbReference type="NCBIfam" id="TIGR00268">
    <property type="entry name" value="ATP-dependent sacrificial sulfur transferase LarE"/>
    <property type="match status" value="1"/>
</dbReference>
<dbReference type="InterPro" id="IPR022310">
    <property type="entry name" value="NAD/GMP_synthase"/>
</dbReference>
<dbReference type="RefSeq" id="WP_092482093.1">
    <property type="nucleotide sequence ID" value="NZ_FOYM01000004.1"/>
</dbReference>
<dbReference type="Pfam" id="PF02540">
    <property type="entry name" value="NAD_synthase"/>
    <property type="match status" value="1"/>
</dbReference>
<keyword evidence="4" id="KW-1185">Reference proteome</keyword>
<dbReference type="OrthoDB" id="9776919at2"/>
<feature type="domain" description="NAD/GMP synthase" evidence="2">
    <location>
        <begin position="17"/>
        <end position="82"/>
    </location>
</feature>
<accession>A0A1I6D203</accession>
<dbReference type="InterPro" id="IPR052188">
    <property type="entry name" value="Ni-pincer_cofactor_biosynth"/>
</dbReference>
<dbReference type="Proteomes" id="UP000199584">
    <property type="component" value="Unassembled WGS sequence"/>
</dbReference>
<proteinExistence type="predicted"/>
<dbReference type="EMBL" id="FOYM01000004">
    <property type="protein sequence ID" value="SFQ99401.1"/>
    <property type="molecule type" value="Genomic_DNA"/>
</dbReference>
<dbReference type="CDD" id="cd01990">
    <property type="entry name" value="LarE-like"/>
    <property type="match status" value="1"/>
</dbReference>
<dbReference type="GO" id="GO:0006163">
    <property type="term" value="P:purine nucleotide metabolic process"/>
    <property type="evidence" value="ECO:0007669"/>
    <property type="project" value="UniProtKB-ARBA"/>
</dbReference>
<protein>
    <recommendedName>
        <fullName evidence="2">NAD/GMP synthase domain-containing protein</fullName>
    </recommendedName>
</protein>
<dbReference type="PANTHER" id="PTHR43169">
    <property type="entry name" value="EXSB FAMILY PROTEIN"/>
    <property type="match status" value="1"/>
</dbReference>
<evidence type="ECO:0000313" key="4">
    <source>
        <dbReference type="Proteomes" id="UP000199584"/>
    </source>
</evidence>
<dbReference type="PANTHER" id="PTHR43169:SF2">
    <property type="entry name" value="NAD_GMP SYNTHASE DOMAIN-CONTAINING PROTEIN"/>
    <property type="match status" value="1"/>
</dbReference>
<organism evidence="3 4">
    <name type="scientific">Desulfoscipio geothermicus DSM 3669</name>
    <dbReference type="NCBI Taxonomy" id="1121426"/>
    <lineage>
        <taxon>Bacteria</taxon>
        <taxon>Bacillati</taxon>
        <taxon>Bacillota</taxon>
        <taxon>Clostridia</taxon>
        <taxon>Eubacteriales</taxon>
        <taxon>Desulfallaceae</taxon>
        <taxon>Desulfoscipio</taxon>
    </lineage>
</organism>
<dbReference type="SUPFAM" id="SSF52402">
    <property type="entry name" value="Adenine nucleotide alpha hydrolases-like"/>
    <property type="match status" value="1"/>
</dbReference>
<dbReference type="AlphaFoldDB" id="A0A1I6D203"/>
<evidence type="ECO:0000256" key="1">
    <source>
        <dbReference type="PIRSR" id="PIRSR006661-1"/>
    </source>
</evidence>
<dbReference type="Gene3D" id="3.40.50.620">
    <property type="entry name" value="HUPs"/>
    <property type="match status" value="1"/>
</dbReference>
<dbReference type="InterPro" id="IPR005232">
    <property type="entry name" value="LarE"/>
</dbReference>
<sequence length="274" mass="30389">MNSDKLARLQQILREMGSVLIALSGGVDSSLLARVAVETLGEKVLAVTLVSELNPPGEVEDARKVAVLSGIRHRVEKVDPLSVREVAQNDEQRCYHCKKYIMSVLLDLARRENLAVVVDGTNAGDMHDYRPGMRALRELGIRSPLLEAGIDKTDVRALSRHLGLFTADKPPAACLASRIPYGTPVTSEKLRRIGAAEQWLRERGYRQVRVRYHGDLARIEVPPADIVRLAGEYAQVARALREMGFGYVTLDLCGYRTGSLNELLEKRYACQKGD</sequence>
<name>A0A1I6D203_9FIRM</name>
<evidence type="ECO:0000313" key="3">
    <source>
        <dbReference type="EMBL" id="SFQ99401.1"/>
    </source>
</evidence>
<feature type="active site" description="Nucleophile and sulfur donor" evidence="1">
    <location>
        <position position="174"/>
    </location>
</feature>
<dbReference type="GO" id="GO:0016783">
    <property type="term" value="F:sulfurtransferase activity"/>
    <property type="evidence" value="ECO:0007669"/>
    <property type="project" value="InterPro"/>
</dbReference>
<dbReference type="PIRSF" id="PIRSF006661">
    <property type="entry name" value="PP-lp_UCP006661"/>
    <property type="match status" value="1"/>
</dbReference>